<dbReference type="AlphaFoldDB" id="A0A0N4XFH0"/>
<dbReference type="STRING" id="27835.A0A0N4XFH0"/>
<evidence type="ECO:0000313" key="4">
    <source>
        <dbReference type="Proteomes" id="UP000271162"/>
    </source>
</evidence>
<keyword evidence="1" id="KW-0227">DNA damage</keyword>
<dbReference type="InterPro" id="IPR010285">
    <property type="entry name" value="DNA_helicase_pif1-like_DEAD"/>
</dbReference>
<comment type="cofactor">
    <cofactor evidence="1">
        <name>Mg(2+)</name>
        <dbReference type="ChEBI" id="CHEBI:18420"/>
    </cofactor>
</comment>
<comment type="similarity">
    <text evidence="1">Belongs to the helicase family.</text>
</comment>
<dbReference type="WBParaSite" id="NBR_0000127201-mRNA-1">
    <property type="protein sequence ID" value="NBR_0000127201-mRNA-1"/>
    <property type="gene ID" value="NBR_0000127201"/>
</dbReference>
<dbReference type="EMBL" id="UYSL01000930">
    <property type="protein sequence ID" value="VDL64612.1"/>
    <property type="molecule type" value="Genomic_DNA"/>
</dbReference>
<dbReference type="GO" id="GO:0016787">
    <property type="term" value="F:hydrolase activity"/>
    <property type="evidence" value="ECO:0007669"/>
    <property type="project" value="UniProtKB-KW"/>
</dbReference>
<dbReference type="GO" id="GO:0000723">
    <property type="term" value="P:telomere maintenance"/>
    <property type="evidence" value="ECO:0007669"/>
    <property type="project" value="InterPro"/>
</dbReference>
<proteinExistence type="inferred from homology"/>
<keyword evidence="1" id="KW-0347">Helicase</keyword>
<keyword evidence="4" id="KW-1185">Reference proteome</keyword>
<dbReference type="Pfam" id="PF05970">
    <property type="entry name" value="PIF1"/>
    <property type="match status" value="1"/>
</dbReference>
<evidence type="ECO:0000259" key="2">
    <source>
        <dbReference type="Pfam" id="PF05970"/>
    </source>
</evidence>
<dbReference type="PANTHER" id="PTHR10492">
    <property type="match status" value="1"/>
</dbReference>
<reference evidence="5" key="1">
    <citation type="submission" date="2017-02" db="UniProtKB">
        <authorList>
            <consortium name="WormBaseParasite"/>
        </authorList>
    </citation>
    <scope>IDENTIFICATION</scope>
</reference>
<evidence type="ECO:0000256" key="1">
    <source>
        <dbReference type="RuleBase" id="RU363044"/>
    </source>
</evidence>
<evidence type="ECO:0000313" key="3">
    <source>
        <dbReference type="EMBL" id="VDL64612.1"/>
    </source>
</evidence>
<keyword evidence="1" id="KW-0378">Hydrolase</keyword>
<name>A0A0N4XFH0_NIPBR</name>
<dbReference type="GO" id="GO:0006310">
    <property type="term" value="P:DNA recombination"/>
    <property type="evidence" value="ECO:0007669"/>
    <property type="project" value="UniProtKB-KW"/>
</dbReference>
<reference evidence="3 4" key="2">
    <citation type="submission" date="2018-11" db="EMBL/GenBank/DDBJ databases">
        <authorList>
            <consortium name="Pathogen Informatics"/>
        </authorList>
    </citation>
    <scope>NUCLEOTIDE SEQUENCE [LARGE SCALE GENOMIC DNA]</scope>
</reference>
<comment type="catalytic activity">
    <reaction evidence="1">
        <text>ATP + H2O = ADP + phosphate + H(+)</text>
        <dbReference type="Rhea" id="RHEA:13065"/>
        <dbReference type="ChEBI" id="CHEBI:15377"/>
        <dbReference type="ChEBI" id="CHEBI:15378"/>
        <dbReference type="ChEBI" id="CHEBI:30616"/>
        <dbReference type="ChEBI" id="CHEBI:43474"/>
        <dbReference type="ChEBI" id="CHEBI:456216"/>
        <dbReference type="EC" id="5.6.2.3"/>
    </reaction>
</comment>
<organism evidence="5">
    <name type="scientific">Nippostrongylus brasiliensis</name>
    <name type="common">Rat hookworm</name>
    <dbReference type="NCBI Taxonomy" id="27835"/>
    <lineage>
        <taxon>Eukaryota</taxon>
        <taxon>Metazoa</taxon>
        <taxon>Ecdysozoa</taxon>
        <taxon>Nematoda</taxon>
        <taxon>Chromadorea</taxon>
        <taxon>Rhabditida</taxon>
        <taxon>Rhabditina</taxon>
        <taxon>Rhabditomorpha</taxon>
        <taxon>Strongyloidea</taxon>
        <taxon>Heligmosomidae</taxon>
        <taxon>Nippostrongylus</taxon>
    </lineage>
</organism>
<keyword evidence="1" id="KW-0547">Nucleotide-binding</keyword>
<accession>A0A0N4XFH0</accession>
<dbReference type="GO" id="GO:0006281">
    <property type="term" value="P:DNA repair"/>
    <property type="evidence" value="ECO:0007669"/>
    <property type="project" value="UniProtKB-KW"/>
</dbReference>
<feature type="domain" description="DNA helicase Pif1-like DEAD-box helicase" evidence="2">
    <location>
        <begin position="5"/>
        <end position="101"/>
    </location>
</feature>
<gene>
    <name evidence="3" type="ORF">NBR_LOCUS1273</name>
</gene>
<keyword evidence="1" id="KW-0233">DNA recombination</keyword>
<evidence type="ECO:0000313" key="5">
    <source>
        <dbReference type="WBParaSite" id="NBR_0000127201-mRNA-1"/>
    </source>
</evidence>
<dbReference type="GO" id="GO:0043139">
    <property type="term" value="F:5'-3' DNA helicase activity"/>
    <property type="evidence" value="ECO:0007669"/>
    <property type="project" value="UniProtKB-EC"/>
</dbReference>
<dbReference type="GO" id="GO:0005524">
    <property type="term" value="F:ATP binding"/>
    <property type="evidence" value="ECO:0007669"/>
    <property type="project" value="UniProtKB-KW"/>
</dbReference>
<dbReference type="Proteomes" id="UP000271162">
    <property type="component" value="Unassembled WGS sequence"/>
</dbReference>
<keyword evidence="1" id="KW-0234">DNA repair</keyword>
<protein>
    <recommendedName>
        <fullName evidence="1">ATP-dependent DNA helicase</fullName>
        <ecNumber evidence="1">5.6.2.3</ecNumber>
    </recommendedName>
</protein>
<keyword evidence="1" id="KW-0067">ATP-binding</keyword>
<sequence length="245" mass="27256">MNTTSPEARQIRESELIIWDEISVVPKFALDAADALLKGLMNINADFGGKTVVLGGDIRHVLPIVEREGDAAMVGVSVKNSALWPHFRQHRLRNNMRAATSGPKLKSSGDLLAEVFGDLIPETTRTYESIEELISDDTAQTDFTTKFLNSLSLITKLPLSFNNDKQGTGSKFVPRDIYLPQNVLSHGKLYVALSRAKSRDGVKVLSRNSRVKNNVMRSTGWLESMFHKSSATVVLSRFPFQRHCI</sequence>
<dbReference type="EC" id="5.6.2.3" evidence="1"/>